<comment type="caution">
    <text evidence="3">The sequence shown here is derived from an EMBL/GenBank/DDBJ whole genome shotgun (WGS) entry which is preliminary data.</text>
</comment>
<dbReference type="SUPFAM" id="SSF52540">
    <property type="entry name" value="P-loop containing nucleoside triphosphate hydrolases"/>
    <property type="match status" value="1"/>
</dbReference>
<dbReference type="InterPro" id="IPR051396">
    <property type="entry name" value="Bact_Antivir_Def_Nuclease"/>
</dbReference>
<feature type="domain" description="Endonuclease GajA/Old nuclease/RecF-like AAA" evidence="2">
    <location>
        <begin position="1"/>
        <end position="149"/>
    </location>
</feature>
<dbReference type="Proteomes" id="UP000738517">
    <property type="component" value="Unassembled WGS sequence"/>
</dbReference>
<feature type="domain" description="Endonuclease GajA/Old nuclease/RecF-like AAA" evidence="2">
    <location>
        <begin position="394"/>
        <end position="515"/>
    </location>
</feature>
<dbReference type="InterPro" id="IPR041685">
    <property type="entry name" value="AAA_GajA/Old/RecF-like"/>
</dbReference>
<dbReference type="InterPro" id="IPR022532">
    <property type="entry name" value="DUF3696"/>
</dbReference>
<accession>A0ABW9YJ22</accession>
<evidence type="ECO:0000259" key="2">
    <source>
        <dbReference type="Pfam" id="PF13175"/>
    </source>
</evidence>
<dbReference type="Gene3D" id="3.40.50.300">
    <property type="entry name" value="P-loop containing nucleotide triphosphate hydrolases"/>
    <property type="match status" value="1"/>
</dbReference>
<proteinExistence type="predicted"/>
<sequence length="584" mass="66686">MRITKLSLTNFRSFKETQTIEFAPVTLLFGPNSVGKSTVLMALFYLQQVLEKGQCNPLRLEALGNKFVGGFKNLVHGRNLSKPIVIKIEYEVGETFGSGYFDYVEDLDLDVRFALDTEIVEYGKRTIELEIAWSDFEHTAYVRKCRYWISDTFLGELDCSSSLRNASISMLNYLHPALIPLSNSEWLEGCSSIADCMHSAVYEKEMMSSNFEKEHLNFKTDDNNSVSSLHQLMNHLRVGFSNIEKYSIFCDGYRLAHVPIGFHGSTGALPKLQAKMKTDWSIDEDKKDFLHLEIDDERYVNELLSECFVRPLDDLLNLLNDSLCIGPLRDIPDVLFQPNPHPEAGDWYNGRAAWDSLSFSNTKNLIIINEWIARKDKLDLGYGIALKTEKKYAEVKVISKEFSYDVLKDQVEHLIPRNTNNTEQIKEVDEVNVINKNILWDLNNKIEVTPAEVGVGVSQLMPLVVATFTQKKGIIACEQPELHVHPRIQVAIGDLLTQANDKVSYLIETHSEHLILRLLRRIRETTDGELPEGIKPVRSSDVSIMYIEPSSEGVAVKKIEIDEDGEFKSRWPQGFFSERREELF</sequence>
<dbReference type="PANTHER" id="PTHR43581">
    <property type="entry name" value="ATP/GTP PHOSPHATASE"/>
    <property type="match status" value="1"/>
</dbReference>
<reference evidence="3 4" key="1">
    <citation type="journal article" date="2017" name="Int. J. Syst. Evol. Microbiol.">
        <title>Photobacterium alginatilyticum sp. nov., a marine bacterium isolated from bottom seawater.</title>
        <authorList>
            <person name="Wang X."/>
            <person name="Wang Y."/>
            <person name="Yang X."/>
            <person name="Sun H."/>
            <person name="Li B."/>
            <person name="Zhang X.H."/>
        </authorList>
    </citation>
    <scope>NUCLEOTIDE SEQUENCE [LARGE SCALE GENOMIC DNA]</scope>
    <source>
        <strain evidence="3 4">P03D4</strain>
    </source>
</reference>
<evidence type="ECO:0000313" key="3">
    <source>
        <dbReference type="EMBL" id="NBI53829.1"/>
    </source>
</evidence>
<gene>
    <name evidence="3" type="ORF">EIZ48_14720</name>
</gene>
<dbReference type="InterPro" id="IPR027417">
    <property type="entry name" value="P-loop_NTPase"/>
</dbReference>
<name>A0ABW9YJ22_9GAMM</name>
<dbReference type="Pfam" id="PF12476">
    <property type="entry name" value="DUF3696"/>
    <property type="match status" value="1"/>
</dbReference>
<dbReference type="EMBL" id="RSEJ01000015">
    <property type="protein sequence ID" value="NBI53829.1"/>
    <property type="molecule type" value="Genomic_DNA"/>
</dbReference>
<dbReference type="RefSeq" id="WP_192928584.1">
    <property type="nucleotide sequence ID" value="NZ_RSEJ01000015.1"/>
</dbReference>
<dbReference type="Pfam" id="PF13175">
    <property type="entry name" value="AAA_15"/>
    <property type="match status" value="2"/>
</dbReference>
<evidence type="ECO:0000313" key="4">
    <source>
        <dbReference type="Proteomes" id="UP000738517"/>
    </source>
</evidence>
<evidence type="ECO:0000259" key="1">
    <source>
        <dbReference type="Pfam" id="PF12476"/>
    </source>
</evidence>
<feature type="domain" description="DUF3696" evidence="1">
    <location>
        <begin position="539"/>
        <end position="582"/>
    </location>
</feature>
<dbReference type="PANTHER" id="PTHR43581:SF2">
    <property type="entry name" value="EXCINUCLEASE ATPASE SUBUNIT"/>
    <property type="match status" value="1"/>
</dbReference>
<keyword evidence="4" id="KW-1185">Reference proteome</keyword>
<protein>
    <submittedName>
        <fullName evidence="3">DUF3696 domain-containing protein</fullName>
    </submittedName>
</protein>
<organism evidence="3 4">
    <name type="scientific">Photobacterium alginatilyticum</name>
    <dbReference type="NCBI Taxonomy" id="1775171"/>
    <lineage>
        <taxon>Bacteria</taxon>
        <taxon>Pseudomonadati</taxon>
        <taxon>Pseudomonadota</taxon>
        <taxon>Gammaproteobacteria</taxon>
        <taxon>Vibrionales</taxon>
        <taxon>Vibrionaceae</taxon>
        <taxon>Photobacterium</taxon>
    </lineage>
</organism>